<accession>A0A2N9JIW5</accession>
<dbReference type="AlphaFoldDB" id="A0A2N9JIW5"/>
<keyword evidence="3" id="KW-1185">Reference proteome</keyword>
<reference evidence="2 3" key="1">
    <citation type="submission" date="2018-02" db="EMBL/GenBank/DDBJ databases">
        <authorList>
            <person name="Cohen D.B."/>
            <person name="Kent A.D."/>
        </authorList>
    </citation>
    <scope>NUCLEOTIDE SEQUENCE [LARGE SCALE GENOMIC DNA]</scope>
    <source>
        <strain evidence="2">1</strain>
    </source>
</reference>
<gene>
    <name evidence="2" type="ORF">MPLG2_2448</name>
</gene>
<organism evidence="2 3">
    <name type="scientific">Micropruina glycogenica</name>
    <dbReference type="NCBI Taxonomy" id="75385"/>
    <lineage>
        <taxon>Bacteria</taxon>
        <taxon>Bacillati</taxon>
        <taxon>Actinomycetota</taxon>
        <taxon>Actinomycetes</taxon>
        <taxon>Propionibacteriales</taxon>
        <taxon>Nocardioidaceae</taxon>
        <taxon>Micropruina</taxon>
    </lineage>
</organism>
<dbReference type="Pfam" id="PF14748">
    <property type="entry name" value="P5CR_dimer"/>
    <property type="match status" value="1"/>
</dbReference>
<dbReference type="InterPro" id="IPR008927">
    <property type="entry name" value="6-PGluconate_DH-like_C_sf"/>
</dbReference>
<evidence type="ECO:0000259" key="1">
    <source>
        <dbReference type="Pfam" id="PF14748"/>
    </source>
</evidence>
<name>A0A2N9JIW5_9ACTN</name>
<feature type="domain" description="Pyrroline-5-carboxylate reductase dimerisation" evidence="1">
    <location>
        <begin position="48"/>
        <end position="138"/>
    </location>
</feature>
<dbReference type="Proteomes" id="UP000238164">
    <property type="component" value="Chromosome 1"/>
</dbReference>
<dbReference type="Gene3D" id="1.10.3730.10">
    <property type="entry name" value="ProC C-terminal domain-like"/>
    <property type="match status" value="1"/>
</dbReference>
<protein>
    <recommendedName>
        <fullName evidence="1">Pyrroline-5-carboxylate reductase dimerisation domain-containing protein</fullName>
    </recommendedName>
</protein>
<dbReference type="SUPFAM" id="SSF48179">
    <property type="entry name" value="6-phosphogluconate dehydrogenase C-terminal domain-like"/>
    <property type="match status" value="1"/>
</dbReference>
<dbReference type="InterPro" id="IPR029036">
    <property type="entry name" value="P5CR_dimer"/>
</dbReference>
<evidence type="ECO:0000313" key="3">
    <source>
        <dbReference type="Proteomes" id="UP000238164"/>
    </source>
</evidence>
<sequence length="143" mass="14862">MAEVSRGIPAVSVANRAGLTPVFPPGGAADELFDRLGSTLPVASEQVLDATSVASATVAVYFAYLTAISDWVTAQGLPPEHPRRLVGAVFTGVNADLAEPAGFDELARHHATPGGQNERLLAGVRAAGVYDSIARELDRLLKA</sequence>
<dbReference type="EMBL" id="LT985188">
    <property type="protein sequence ID" value="SPD87478.1"/>
    <property type="molecule type" value="Genomic_DNA"/>
</dbReference>
<dbReference type="KEGG" id="mgg:MPLG2_2448"/>
<evidence type="ECO:0000313" key="2">
    <source>
        <dbReference type="EMBL" id="SPD87478.1"/>
    </source>
</evidence>
<proteinExistence type="predicted"/>